<dbReference type="Proteomes" id="UP000095665">
    <property type="component" value="Chromosome I"/>
</dbReference>
<evidence type="ECO:0000256" key="14">
    <source>
        <dbReference type="PIRSR" id="PIRSR004911-1"/>
    </source>
</evidence>
<sequence>MNIIMRNIPVKEDWLHQLANVITDPMQLLQFLKLDGHSRLRESVEARRLFPFRVPRTFVSRMIPGDPEDPLLCQVITAREEFNLIPGYKTDPLDEQNNLVPGLLHKYKNRALMLIKSSCAVNCRYCFRRYFPYQKNQGNKINLLRAVDYIRHHPELNEIILSGGDPLMAKDHELDKILNLLEEIPHINILRIHSRLPVVIPSRITTYLCNRLANSRLKIVLVMHINHAREIDTTLCESITRLRNARLTLLNQSVLLRGINDNADTLAKLSETLFAAGILPYYLHMLDKVQGTAHFMVEDKKAKEIIKQLLGKVSGYLVPRLVREINGEQSKTLIDLQLKQH</sequence>
<evidence type="ECO:0000256" key="10">
    <source>
        <dbReference type="ARBA" id="ARBA00023004"/>
    </source>
</evidence>
<dbReference type="InterPro" id="IPR058240">
    <property type="entry name" value="rSAM_sf"/>
</dbReference>
<name>A0A143WQZ0_9ENTR</name>
<dbReference type="PIRSF" id="PIRSF004911">
    <property type="entry name" value="DUF160"/>
    <property type="match status" value="1"/>
</dbReference>
<evidence type="ECO:0000259" key="16">
    <source>
        <dbReference type="PROSITE" id="PS51918"/>
    </source>
</evidence>
<protein>
    <recommendedName>
        <fullName evidence="5">L-lysine 2,3-aminomutase</fullName>
    </recommendedName>
    <alternativeName>
        <fullName evidence="13">EF-P post-translational modification enzyme B</fullName>
    </alternativeName>
</protein>
<evidence type="ECO:0000313" key="18">
    <source>
        <dbReference type="Proteomes" id="UP000095665"/>
    </source>
</evidence>
<keyword evidence="10" id="KW-0408">Iron</keyword>
<accession>A0A143WQZ0</accession>
<dbReference type="STRING" id="1070130.FVIR_GE00274"/>
<dbReference type="NCBIfam" id="TIGR00238">
    <property type="entry name" value="KamA family radical SAM protein"/>
    <property type="match status" value="1"/>
</dbReference>
<dbReference type="GO" id="GO:0016853">
    <property type="term" value="F:isomerase activity"/>
    <property type="evidence" value="ECO:0007669"/>
    <property type="project" value="UniProtKB-KW"/>
</dbReference>
<comment type="catalytic activity">
    <reaction evidence="1">
        <text>L-lysine = D-beta-lysine</text>
        <dbReference type="Rhea" id="RHEA:44148"/>
        <dbReference type="ChEBI" id="CHEBI:32551"/>
        <dbReference type="ChEBI" id="CHEBI:84138"/>
    </reaction>
</comment>
<dbReference type="SFLD" id="SFLDF00314">
    <property type="entry name" value="L-lysine_2_3-aminomutase_(yjeK"/>
    <property type="match status" value="1"/>
</dbReference>
<dbReference type="PROSITE" id="PS51918">
    <property type="entry name" value="RADICAL_SAM"/>
    <property type="match status" value="1"/>
</dbReference>
<evidence type="ECO:0000256" key="12">
    <source>
        <dbReference type="ARBA" id="ARBA00023235"/>
    </source>
</evidence>
<evidence type="ECO:0000256" key="1">
    <source>
        <dbReference type="ARBA" id="ARBA00001352"/>
    </source>
</evidence>
<evidence type="ECO:0000256" key="13">
    <source>
        <dbReference type="ARBA" id="ARBA00030756"/>
    </source>
</evidence>
<organism evidence="17 18">
    <name type="scientific">Candidatus Gullanella endobia</name>
    <dbReference type="NCBI Taxonomy" id="1070130"/>
    <lineage>
        <taxon>Bacteria</taxon>
        <taxon>Pseudomonadati</taxon>
        <taxon>Pseudomonadota</taxon>
        <taxon>Gammaproteobacteria</taxon>
        <taxon>Enterobacterales</taxon>
        <taxon>Enterobacteriaceae</taxon>
        <taxon>Candidatus Gullanella</taxon>
    </lineage>
</organism>
<comment type="similarity">
    <text evidence="4">Belongs to the radical SAM superfamily. KamA family.</text>
</comment>
<evidence type="ECO:0000256" key="15">
    <source>
        <dbReference type="PIRSR" id="PIRSR603739-50"/>
    </source>
</evidence>
<evidence type="ECO:0000256" key="6">
    <source>
        <dbReference type="ARBA" id="ARBA00022485"/>
    </source>
</evidence>
<keyword evidence="12 17" id="KW-0413">Isomerase</keyword>
<comment type="cofactor">
    <cofactor evidence="3">
        <name>[4Fe-4S] cluster</name>
        <dbReference type="ChEBI" id="CHEBI:49883"/>
    </cofactor>
</comment>
<evidence type="ECO:0000256" key="11">
    <source>
        <dbReference type="ARBA" id="ARBA00023014"/>
    </source>
</evidence>
<dbReference type="EMBL" id="LN999832">
    <property type="protein sequence ID" value="CUX96142.1"/>
    <property type="molecule type" value="Genomic_DNA"/>
</dbReference>
<dbReference type="GO" id="GO:0051539">
    <property type="term" value="F:4 iron, 4 sulfur cluster binding"/>
    <property type="evidence" value="ECO:0007669"/>
    <property type="project" value="UniProtKB-KW"/>
</dbReference>
<dbReference type="SFLD" id="SFLDS00029">
    <property type="entry name" value="Radical_SAM"/>
    <property type="match status" value="1"/>
</dbReference>
<dbReference type="GO" id="GO:0046872">
    <property type="term" value="F:metal ion binding"/>
    <property type="evidence" value="ECO:0007669"/>
    <property type="project" value="UniProtKB-KW"/>
</dbReference>
<feature type="binding site" evidence="14">
    <location>
        <position position="119"/>
    </location>
    <ligand>
        <name>[4Fe-4S] cluster</name>
        <dbReference type="ChEBI" id="CHEBI:49883"/>
        <note>4Fe-4S-S-AdoMet</note>
    </ligand>
</feature>
<evidence type="ECO:0000256" key="4">
    <source>
        <dbReference type="ARBA" id="ARBA00008703"/>
    </source>
</evidence>
<dbReference type="CDD" id="cd01335">
    <property type="entry name" value="Radical_SAM"/>
    <property type="match status" value="1"/>
</dbReference>
<dbReference type="Gene3D" id="3.20.20.70">
    <property type="entry name" value="Aldolase class I"/>
    <property type="match status" value="1"/>
</dbReference>
<dbReference type="SUPFAM" id="SSF102114">
    <property type="entry name" value="Radical SAM enzymes"/>
    <property type="match status" value="1"/>
</dbReference>
<reference evidence="18" key="1">
    <citation type="submission" date="2016-01" db="EMBL/GenBank/DDBJ databases">
        <authorList>
            <person name="Husnik F."/>
        </authorList>
    </citation>
    <scope>NUCLEOTIDE SEQUENCE [LARGE SCALE GENOMIC DNA]</scope>
</reference>
<dbReference type="KEGG" id="ged:FVIR_GE00274"/>
<feature type="modified residue" description="N6-(pyridoxal phosphate)lysine" evidence="15">
    <location>
        <position position="331"/>
    </location>
</feature>
<keyword evidence="18" id="KW-1185">Reference proteome</keyword>
<evidence type="ECO:0000256" key="9">
    <source>
        <dbReference type="ARBA" id="ARBA00022898"/>
    </source>
</evidence>
<evidence type="ECO:0000256" key="3">
    <source>
        <dbReference type="ARBA" id="ARBA00001966"/>
    </source>
</evidence>
<keyword evidence="9 15" id="KW-0663">Pyridoxal phosphate</keyword>
<feature type="domain" description="Radical SAM core" evidence="16">
    <location>
        <begin position="105"/>
        <end position="328"/>
    </location>
</feature>
<dbReference type="PATRIC" id="fig|1070130.3.peg.441"/>
<proteinExistence type="inferred from homology"/>
<gene>
    <name evidence="17" type="primary">epmB</name>
    <name evidence="17" type="ORF">FVIR_GE00274</name>
</gene>
<dbReference type="PANTHER" id="PTHR30538:SF1">
    <property type="entry name" value="L-LYSINE 2,3-AMINOMUTASE"/>
    <property type="match status" value="1"/>
</dbReference>
<keyword evidence="7" id="KW-0949">S-adenosyl-L-methionine</keyword>
<evidence type="ECO:0000313" key="17">
    <source>
        <dbReference type="EMBL" id="CUX96142.1"/>
    </source>
</evidence>
<dbReference type="OrthoDB" id="9770937at2"/>
<evidence type="ECO:0000256" key="8">
    <source>
        <dbReference type="ARBA" id="ARBA00022723"/>
    </source>
</evidence>
<dbReference type="InterPro" id="IPR007197">
    <property type="entry name" value="rSAM"/>
</dbReference>
<keyword evidence="6 14" id="KW-0004">4Fe-4S</keyword>
<dbReference type="PANTHER" id="PTHR30538">
    <property type="entry name" value="LYSINE 2,3-AMINOMUTASE-RELATED"/>
    <property type="match status" value="1"/>
</dbReference>
<feature type="binding site" evidence="14">
    <location>
        <position position="126"/>
    </location>
    <ligand>
        <name>[4Fe-4S] cluster</name>
        <dbReference type="ChEBI" id="CHEBI:49883"/>
        <note>4Fe-4S-S-AdoMet</note>
    </ligand>
</feature>
<dbReference type="AlphaFoldDB" id="A0A143WQZ0"/>
<feature type="binding site" evidence="14">
    <location>
        <position position="123"/>
    </location>
    <ligand>
        <name>[4Fe-4S] cluster</name>
        <dbReference type="ChEBI" id="CHEBI:49883"/>
        <note>4Fe-4S-S-AdoMet</note>
    </ligand>
</feature>
<evidence type="ECO:0000256" key="7">
    <source>
        <dbReference type="ARBA" id="ARBA00022691"/>
    </source>
</evidence>
<evidence type="ECO:0000256" key="5">
    <source>
        <dbReference type="ARBA" id="ARBA00022363"/>
    </source>
</evidence>
<dbReference type="SFLD" id="SFLDG01070">
    <property type="entry name" value="PLP-dependent"/>
    <property type="match status" value="1"/>
</dbReference>
<dbReference type="InterPro" id="IPR013785">
    <property type="entry name" value="Aldolase_TIM"/>
</dbReference>
<dbReference type="InterPro" id="IPR022462">
    <property type="entry name" value="EpmB"/>
</dbReference>
<keyword evidence="8 14" id="KW-0479">Metal-binding</keyword>
<evidence type="ECO:0000256" key="2">
    <source>
        <dbReference type="ARBA" id="ARBA00001933"/>
    </source>
</evidence>
<comment type="cofactor">
    <cofactor evidence="2 15">
        <name>pyridoxal 5'-phosphate</name>
        <dbReference type="ChEBI" id="CHEBI:597326"/>
    </cofactor>
</comment>
<keyword evidence="11 14" id="KW-0411">Iron-sulfur</keyword>
<dbReference type="InterPro" id="IPR003739">
    <property type="entry name" value="Lys_aminomutase/Glu_NH3_mut"/>
</dbReference>
<dbReference type="NCBIfam" id="TIGR03821">
    <property type="entry name" value="EFP_modif_epmB"/>
    <property type="match status" value="1"/>
</dbReference>
<dbReference type="Pfam" id="PF04055">
    <property type="entry name" value="Radical_SAM"/>
    <property type="match status" value="1"/>
</dbReference>